<dbReference type="PANTHER" id="PTHR35340:SF5">
    <property type="entry name" value="ASST-DOMAIN-CONTAINING PROTEIN"/>
    <property type="match status" value="1"/>
</dbReference>
<organism evidence="3 4">
    <name type="scientific">Faecalicatena orotica</name>
    <dbReference type="NCBI Taxonomy" id="1544"/>
    <lineage>
        <taxon>Bacteria</taxon>
        <taxon>Bacillati</taxon>
        <taxon>Bacillota</taxon>
        <taxon>Clostridia</taxon>
        <taxon>Lachnospirales</taxon>
        <taxon>Lachnospiraceae</taxon>
        <taxon>Faecalicatena</taxon>
    </lineage>
</organism>
<reference evidence="3 4" key="1">
    <citation type="submission" date="2018-05" db="EMBL/GenBank/DDBJ databases">
        <title>The Hungate 1000. A catalogue of reference genomes from the rumen microbiome.</title>
        <authorList>
            <person name="Kelly W."/>
        </authorList>
    </citation>
    <scope>NUCLEOTIDE SEQUENCE [LARGE SCALE GENOMIC DNA]</scope>
    <source>
        <strain evidence="3 4">NLAE-zl-C242</strain>
    </source>
</reference>
<dbReference type="Proteomes" id="UP000245845">
    <property type="component" value="Unassembled WGS sequence"/>
</dbReference>
<keyword evidence="1" id="KW-1133">Transmembrane helix</keyword>
<evidence type="ECO:0000313" key="4">
    <source>
        <dbReference type="Proteomes" id="UP000245845"/>
    </source>
</evidence>
<dbReference type="Pfam" id="PF17425">
    <property type="entry name" value="Arylsulfotran_N"/>
    <property type="match status" value="1"/>
</dbReference>
<dbReference type="RefSeq" id="WP_242995958.1">
    <property type="nucleotide sequence ID" value="NZ_BAAACK010000006.1"/>
</dbReference>
<protein>
    <submittedName>
        <fullName evidence="3">Arylsulfotransferase ASST</fullName>
    </submittedName>
</protein>
<dbReference type="SUPFAM" id="SSF51004">
    <property type="entry name" value="C-terminal (heme d1) domain of cytochrome cd1-nitrite reductase"/>
    <property type="match status" value="1"/>
</dbReference>
<keyword evidence="4" id="KW-1185">Reference proteome</keyword>
<dbReference type="Gene3D" id="2.60.40.3100">
    <property type="entry name" value="Arylsulphate sulphotransferase monomer, N-terminal domain"/>
    <property type="match status" value="1"/>
</dbReference>
<dbReference type="InterPro" id="IPR038477">
    <property type="entry name" value="ASST_N_sf"/>
</dbReference>
<dbReference type="PANTHER" id="PTHR35340">
    <property type="entry name" value="PQQ ENZYME REPEAT PROTEIN-RELATED"/>
    <property type="match status" value="1"/>
</dbReference>
<keyword evidence="1" id="KW-0472">Membrane</keyword>
<accession>A0A2Y9BA24</accession>
<keyword evidence="3" id="KW-0808">Transferase</keyword>
<dbReference type="AlphaFoldDB" id="A0A2Y9BA24"/>
<feature type="transmembrane region" description="Helical" evidence="1">
    <location>
        <begin position="12"/>
        <end position="34"/>
    </location>
</feature>
<dbReference type="Pfam" id="PF05935">
    <property type="entry name" value="Arylsulfotrans"/>
    <property type="match status" value="1"/>
</dbReference>
<sequence length="545" mass="61812">MLKEPGKKKKWIVPTLLIIAGIGIFGRTTAISAMEATVSRILGTPDEEQTVALTEEEEKQLEEVKKTYDTAGQAKIVKKLEAKKAKNEYTIDNMLIQYNPFGTNTQSAYVYFKTENPAKITYTVSVSDKEIKDFTREVSQEEEYQTEHEFQVIGLIPDMENKVKFTITEENGMVTTRSYAYNMGSLLGDEEVKLETDIDEKAEEELSDGLYVILGNDDSHLDFMYYYDNDGILRGEVPLLGYRSHRILFDESAMYYSISESKIAAVNRLGQVVSVYDLGDYSLHHDYVFDDDGNILILATDNKQDSVEDVVVKLDIRTGQVTEVLDLGDLLGNYKASCVANADGDLDWMHINTIQWMGSGQVLLSSRETSTILKVSNLYTAPRLDYMIGADKFWAGTGYENLLFTKDGSFTIQGGQHSVTYVKDDTLKEGQYYLYMFNNNIGYSETRPGFDWSSTGLTETSAKDGSTSYYYKYLVDENNRTFKLADSFKVPYSGYVSSVQEISGNVLADSGFAGEFREYNKEHKLIASYKMNAEKFIYRVYKYQF</sequence>
<gene>
    <name evidence="3" type="ORF">A8806_102370</name>
</gene>
<dbReference type="InterPro" id="IPR053143">
    <property type="entry name" value="Arylsulfate_ST"/>
</dbReference>
<dbReference type="EMBL" id="QGDL01000002">
    <property type="protein sequence ID" value="PWJ31512.1"/>
    <property type="molecule type" value="Genomic_DNA"/>
</dbReference>
<dbReference type="InterPro" id="IPR035391">
    <property type="entry name" value="Arylsulfotran_N"/>
</dbReference>
<keyword evidence="1" id="KW-0812">Transmembrane</keyword>
<dbReference type="InterPro" id="IPR010262">
    <property type="entry name" value="Arylsulfotransferase_bact"/>
</dbReference>
<dbReference type="InterPro" id="IPR011048">
    <property type="entry name" value="Haem_d1_sf"/>
</dbReference>
<comment type="caution">
    <text evidence="3">The sequence shown here is derived from an EMBL/GenBank/DDBJ whole genome shotgun (WGS) entry which is preliminary data.</text>
</comment>
<name>A0A2Y9BA24_9FIRM</name>
<dbReference type="GO" id="GO:0004062">
    <property type="term" value="F:aryl sulfotransferase activity"/>
    <property type="evidence" value="ECO:0007669"/>
    <property type="project" value="InterPro"/>
</dbReference>
<evidence type="ECO:0000313" key="3">
    <source>
        <dbReference type="EMBL" id="PWJ31512.1"/>
    </source>
</evidence>
<feature type="domain" description="Arylsulfotransferase N-terminal" evidence="2">
    <location>
        <begin position="96"/>
        <end position="183"/>
    </location>
</feature>
<evidence type="ECO:0000256" key="1">
    <source>
        <dbReference type="SAM" id="Phobius"/>
    </source>
</evidence>
<evidence type="ECO:0000259" key="2">
    <source>
        <dbReference type="Pfam" id="PF17425"/>
    </source>
</evidence>
<proteinExistence type="predicted"/>